<evidence type="ECO:0000256" key="2">
    <source>
        <dbReference type="ARBA" id="ARBA00005232"/>
    </source>
</evidence>
<dbReference type="GO" id="GO:0006635">
    <property type="term" value="P:fatty acid beta-oxidation"/>
    <property type="evidence" value="ECO:0007669"/>
    <property type="project" value="UniProtKB-UniPathway"/>
</dbReference>
<accession>A0A8J4WIB1</accession>
<dbReference type="EMBL" id="LUCH01001164">
    <property type="protein sequence ID" value="KAF5403538.1"/>
    <property type="molecule type" value="Genomic_DNA"/>
</dbReference>
<dbReference type="GO" id="GO:0016020">
    <property type="term" value="C:membrane"/>
    <property type="evidence" value="ECO:0007669"/>
    <property type="project" value="UniProtKB-SubCell"/>
</dbReference>
<evidence type="ECO:0000256" key="10">
    <source>
        <dbReference type="PIRSR" id="PIRSR600542-1"/>
    </source>
</evidence>
<dbReference type="PROSITE" id="PS00439">
    <property type="entry name" value="ACYLTRANSF_C_1"/>
    <property type="match status" value="1"/>
</dbReference>
<dbReference type="Pfam" id="PF00755">
    <property type="entry name" value="Carn_acyltransf"/>
    <property type="match status" value="1"/>
</dbReference>
<keyword evidence="9" id="KW-0012">Acyltransferase</keyword>
<comment type="subcellular location">
    <subcellularLocation>
        <location evidence="1">Membrane</location>
        <topology evidence="1">Multi-pass membrane protein</topology>
    </subcellularLocation>
</comment>
<dbReference type="FunFam" id="3.30.559.10:FF:000002">
    <property type="entry name" value="carnitine O-palmitoyltransferase 1, liver isoform"/>
    <property type="match status" value="1"/>
</dbReference>
<dbReference type="InterPro" id="IPR032476">
    <property type="entry name" value="CPT_N"/>
</dbReference>
<dbReference type="Gene3D" id="6.10.250.1760">
    <property type="match status" value="1"/>
</dbReference>
<dbReference type="Gene3D" id="3.30.559.10">
    <property type="entry name" value="Chloramphenicol acetyltransferase-like domain"/>
    <property type="match status" value="1"/>
</dbReference>
<keyword evidence="7" id="KW-0443">Lipid metabolism</keyword>
<dbReference type="PANTHER" id="PTHR22589:SF31">
    <property type="entry name" value="CARNITINE O-PALMITOYLTRANSFERASE"/>
    <property type="match status" value="1"/>
</dbReference>
<evidence type="ECO:0000256" key="11">
    <source>
        <dbReference type="SAM" id="Phobius"/>
    </source>
</evidence>
<dbReference type="GO" id="GO:0009437">
    <property type="term" value="P:carnitine metabolic process"/>
    <property type="evidence" value="ECO:0007669"/>
    <property type="project" value="TreeGrafter"/>
</dbReference>
<keyword evidence="5" id="KW-0276">Fatty acid metabolism</keyword>
<dbReference type="AlphaFoldDB" id="A0A8J4WIB1"/>
<evidence type="ECO:0000256" key="4">
    <source>
        <dbReference type="ARBA" id="ARBA00022692"/>
    </source>
</evidence>
<evidence type="ECO:0000313" key="15">
    <source>
        <dbReference type="Proteomes" id="UP000748531"/>
    </source>
</evidence>
<evidence type="ECO:0000259" key="13">
    <source>
        <dbReference type="Pfam" id="PF16484"/>
    </source>
</evidence>
<dbReference type="InterPro" id="IPR000542">
    <property type="entry name" value="Carn_acyl_trans"/>
</dbReference>
<dbReference type="InterPro" id="IPR023213">
    <property type="entry name" value="CAT-like_dom_sf"/>
</dbReference>
<keyword evidence="6 11" id="KW-1133">Transmembrane helix</keyword>
<dbReference type="UniPathway" id="UPA00659"/>
<gene>
    <name evidence="14" type="ORF">PHET_02918</name>
</gene>
<evidence type="ECO:0000256" key="1">
    <source>
        <dbReference type="ARBA" id="ARBA00004141"/>
    </source>
</evidence>
<keyword evidence="15" id="KW-1185">Reference proteome</keyword>
<feature type="transmembrane region" description="Helical" evidence="11">
    <location>
        <begin position="60"/>
        <end position="77"/>
    </location>
</feature>
<name>A0A8J4WIB1_9TREM</name>
<dbReference type="OrthoDB" id="240216at2759"/>
<comment type="caution">
    <text evidence="14">The sequence shown here is derived from an EMBL/GenBank/DDBJ whole genome shotgun (WGS) entry which is preliminary data.</text>
</comment>
<dbReference type="Gene3D" id="3.30.559.70">
    <property type="entry name" value="Choline/Carnitine o-acyltransferase, domain 2"/>
    <property type="match status" value="1"/>
</dbReference>
<comment type="similarity">
    <text evidence="2">Belongs to the carnitine/choline acetyltransferase family.</text>
</comment>
<feature type="active site" description="Proton acceptor" evidence="10">
    <location>
        <position position="486"/>
    </location>
</feature>
<evidence type="ECO:0000256" key="5">
    <source>
        <dbReference type="ARBA" id="ARBA00022832"/>
    </source>
</evidence>
<organism evidence="14 15">
    <name type="scientific">Paragonimus heterotremus</name>
    <dbReference type="NCBI Taxonomy" id="100268"/>
    <lineage>
        <taxon>Eukaryota</taxon>
        <taxon>Metazoa</taxon>
        <taxon>Spiralia</taxon>
        <taxon>Lophotrochozoa</taxon>
        <taxon>Platyhelminthes</taxon>
        <taxon>Trematoda</taxon>
        <taxon>Digenea</taxon>
        <taxon>Plagiorchiida</taxon>
        <taxon>Troglotremata</taxon>
        <taxon>Troglotrematidae</taxon>
        <taxon>Paragonimus</taxon>
    </lineage>
</organism>
<dbReference type="InterPro" id="IPR042231">
    <property type="entry name" value="Cho/carn_acyl_trans_2"/>
</dbReference>
<dbReference type="Proteomes" id="UP000748531">
    <property type="component" value="Unassembled WGS sequence"/>
</dbReference>
<evidence type="ECO:0000256" key="7">
    <source>
        <dbReference type="ARBA" id="ARBA00023098"/>
    </source>
</evidence>
<evidence type="ECO:0000256" key="6">
    <source>
        <dbReference type="ARBA" id="ARBA00022989"/>
    </source>
</evidence>
<dbReference type="GO" id="GO:0005739">
    <property type="term" value="C:mitochondrion"/>
    <property type="evidence" value="ECO:0007669"/>
    <property type="project" value="TreeGrafter"/>
</dbReference>
<protein>
    <submittedName>
        <fullName evidence="14">Carnitine o-acyltransferase</fullName>
    </submittedName>
</protein>
<reference evidence="14" key="1">
    <citation type="submission" date="2019-05" db="EMBL/GenBank/DDBJ databases">
        <title>Annotation for the trematode Paragonimus heterotremus.</title>
        <authorList>
            <person name="Choi Y.-J."/>
        </authorList>
    </citation>
    <scope>NUCLEOTIDE SEQUENCE</scope>
    <source>
        <strain evidence="14">LC</strain>
    </source>
</reference>
<evidence type="ECO:0000256" key="3">
    <source>
        <dbReference type="ARBA" id="ARBA00022679"/>
    </source>
</evidence>
<feature type="transmembrane region" description="Helical" evidence="11">
    <location>
        <begin position="102"/>
        <end position="125"/>
    </location>
</feature>
<dbReference type="GO" id="GO:0004095">
    <property type="term" value="F:carnitine O-palmitoyltransferase activity"/>
    <property type="evidence" value="ECO:0007669"/>
    <property type="project" value="TreeGrafter"/>
</dbReference>
<keyword evidence="3" id="KW-0808">Transferase</keyword>
<dbReference type="SUPFAM" id="SSF52777">
    <property type="entry name" value="CoA-dependent acyltransferases"/>
    <property type="match status" value="2"/>
</dbReference>
<keyword evidence="4 11" id="KW-0812">Transmembrane</keyword>
<feature type="domain" description="Carnitine O-palmitoyltransferase N-terminal" evidence="13">
    <location>
        <begin position="1"/>
        <end position="47"/>
    </location>
</feature>
<dbReference type="PANTHER" id="PTHR22589">
    <property type="entry name" value="CARNITINE O-ACYLTRANSFERASE"/>
    <property type="match status" value="1"/>
</dbReference>
<proteinExistence type="inferred from homology"/>
<evidence type="ECO:0000313" key="14">
    <source>
        <dbReference type="EMBL" id="KAF5403538.1"/>
    </source>
</evidence>
<evidence type="ECO:0000256" key="9">
    <source>
        <dbReference type="ARBA" id="ARBA00023315"/>
    </source>
</evidence>
<dbReference type="InterPro" id="IPR039551">
    <property type="entry name" value="Cho/carn_acyl_trans"/>
</dbReference>
<dbReference type="Pfam" id="PF16484">
    <property type="entry name" value="CPT_N"/>
    <property type="match status" value="1"/>
</dbReference>
<feature type="domain" description="Choline/carnitine acyltransferase" evidence="12">
    <location>
        <begin position="178"/>
        <end position="775"/>
    </location>
</feature>
<evidence type="ECO:0000259" key="12">
    <source>
        <dbReference type="Pfam" id="PF00755"/>
    </source>
</evidence>
<evidence type="ECO:0000256" key="8">
    <source>
        <dbReference type="ARBA" id="ARBA00023136"/>
    </source>
</evidence>
<keyword evidence="8 11" id="KW-0472">Membrane</keyword>
<sequence>MAEAHAAVAFTFTVSSEGLYIDINKQAWEAVVRSGIRAGKKRIARFKNSVYNQVYPFHPSSWFFFAFGIFAATYLGYDYKRSPIPYIEEALKRRVAHKYAGFTHYFHVPACLLFSLMLWFCGSFLNQLFLRLLLSYTGWMYKPRGQKSALVFIWMQLVRLAKSRHSRLYGYQYSLPSLPLPNLRATLDRYLLSVRHLLSVKEFDELTSESEVFRKGHGRKLQFFLWLKTWFTSNYVTDWWEDYVYLASRDPIMANSNFYGLEWKFTWPIHPTQAARAAMITHLLIKVRQQLVHEEISPIEVNRLVPLCSWQYERLFNTTRIPCLVKDRLVHLSDSNHIAVYHRGRFYRCPLVVNGHRLSAAELEYMFSHILQSDQSVATPEEAKLAALTAGPRDSWAIARSTFFSRGVNRASLDVIEKAAFFLSLDDEQLDVDLESSSGWSYLGKNFLTGNCYNRWFDKSFTLIVLPDGTFCLFVSIFKIGFNVEHSWGDAPIIGHAAELASGYEFKGIQNHLPGEHYAENGSCDGPIIERVLPTRLRWDITPQCIETIQSSYGVARALADTIDLVVVRFLDFGSGYIKRQGFSPDAFVQMALQLAYLTDRGSLPLVYESSMTRLFREGRTETVRSCTAESAKFVQSMMDKSSRPEDCIRQFRLATDNHQHLTRDAVSGKGVDRHLFALYIMSKFLRLDSPFLKKILSEPWRLSTSQTATSQSGKLALDPNHPDAHRCLGGGFGPVDKNGYGVSYIFSLETALCFHVSSCFTCPDTSSTRFANTLIESMRSIRKMIESVSCKPLANNPSKS</sequence>